<feature type="transmembrane region" description="Helical" evidence="6">
    <location>
        <begin position="255"/>
        <end position="274"/>
    </location>
</feature>
<feature type="transmembrane region" description="Helical" evidence="6">
    <location>
        <begin position="188"/>
        <end position="212"/>
    </location>
</feature>
<keyword evidence="8" id="KW-1185">Reference proteome</keyword>
<evidence type="ECO:0000256" key="4">
    <source>
        <dbReference type="ARBA" id="ARBA00022989"/>
    </source>
</evidence>
<keyword evidence="5 6" id="KW-0472">Membrane</keyword>
<evidence type="ECO:0000256" key="5">
    <source>
        <dbReference type="ARBA" id="ARBA00023136"/>
    </source>
</evidence>
<dbReference type="STRING" id="348780.NP_0962A"/>
<reference evidence="7 8" key="1">
    <citation type="journal article" date="2005" name="Genome Res.">
        <title>Living with two extremes: conclusions from the genome sequence of Natronomonas pharaonis.</title>
        <authorList>
            <person name="Falb M."/>
            <person name="Pfeiffer F."/>
            <person name="Palm P."/>
            <person name="Rodewald K."/>
            <person name="Hickmann V."/>
            <person name="Tittor J."/>
            <person name="Oesterhelt D."/>
        </authorList>
    </citation>
    <scope>NUCLEOTIDE SEQUENCE [LARGE SCALE GENOMIC DNA]</scope>
    <source>
        <strain evidence="8">ATCC 35678 / DSM 2160 / CIP 103997 / JCM 8858 / NBRC 14720 / NCIMB 2260 / Gabara</strain>
    </source>
</reference>
<feature type="transmembrane region" description="Helical" evidence="6">
    <location>
        <begin position="12"/>
        <end position="43"/>
    </location>
</feature>
<dbReference type="KEGG" id="nph:NP_0962A"/>
<name>A0A1U7EUD8_NATPD</name>
<evidence type="ECO:0000313" key="7">
    <source>
        <dbReference type="EMBL" id="CAI48572.1"/>
    </source>
</evidence>
<keyword evidence="3 6" id="KW-0812">Transmembrane</keyword>
<dbReference type="PANTHER" id="PTHR21716">
    <property type="entry name" value="TRANSMEMBRANE PROTEIN"/>
    <property type="match status" value="1"/>
</dbReference>
<evidence type="ECO:0000256" key="6">
    <source>
        <dbReference type="SAM" id="Phobius"/>
    </source>
</evidence>
<protein>
    <submittedName>
        <fullName evidence="7">AI-2E family transport protein</fullName>
    </submittedName>
</protein>
<accession>A0A1U7EUD8</accession>
<feature type="transmembrane region" description="Helical" evidence="6">
    <location>
        <begin position="294"/>
        <end position="317"/>
    </location>
</feature>
<organism evidence="7 8">
    <name type="scientific">Natronomonas pharaonis (strain ATCC 35678 / DSM 2160 / CIP 103997 / JCM 8858 / NBRC 14720 / NCIMB 2260 / Gabara)</name>
    <name type="common">Halobacterium pharaonis</name>
    <dbReference type="NCBI Taxonomy" id="348780"/>
    <lineage>
        <taxon>Archaea</taxon>
        <taxon>Methanobacteriati</taxon>
        <taxon>Methanobacteriota</taxon>
        <taxon>Stenosarchaea group</taxon>
        <taxon>Halobacteria</taxon>
        <taxon>Halobacteriales</taxon>
        <taxon>Natronomonadaceae</taxon>
        <taxon>Natronomonas</taxon>
    </lineage>
</organism>
<sequence>MSSLRHRRYVLGGLLAAIGVLAAAVLWNVVGTVFFAVTVAYVLYPARQRLVNRGVPRRVASGLLTAAAFLTVVVLLAPIAWTIFRQRGAILEFLNNLPDELPVEAFGFVVTIDVADLVDTTADTLQSIAISLAADAIFLALQLLMFALVLYGLLLRPNAVGRAAFRVTPSPYHDILVALHRRIAGTLYALYVIQAATAVITFPLALIVFYLLGYPDVFVLAVLAALLQFIPIVGPGMLAAGLAGHDVLVGMPHRAVGVIILGPLFVGLLPDLLVRPRLAASKAKLPASLYFVGFVGGVLTVGVIGIIAGPLVVALLVEAVNLLSERNQSAA</sequence>
<dbReference type="InterPro" id="IPR002549">
    <property type="entry name" value="AI-2E-like"/>
</dbReference>
<evidence type="ECO:0000256" key="1">
    <source>
        <dbReference type="ARBA" id="ARBA00004141"/>
    </source>
</evidence>
<feature type="transmembrane region" description="Helical" evidence="6">
    <location>
        <begin position="63"/>
        <end position="84"/>
    </location>
</feature>
<dbReference type="Pfam" id="PF01594">
    <property type="entry name" value="AI-2E_transport"/>
    <property type="match status" value="1"/>
</dbReference>
<dbReference type="eggNOG" id="arCOG02642">
    <property type="taxonomic scope" value="Archaea"/>
</dbReference>
<dbReference type="EnsemblBacteria" id="CAI48572">
    <property type="protein sequence ID" value="CAI48572"/>
    <property type="gene ID" value="NP_0962A"/>
</dbReference>
<feature type="transmembrane region" description="Helical" evidence="6">
    <location>
        <begin position="218"/>
        <end position="243"/>
    </location>
</feature>
<dbReference type="GO" id="GO:0016020">
    <property type="term" value="C:membrane"/>
    <property type="evidence" value="ECO:0007669"/>
    <property type="project" value="UniProtKB-SubCell"/>
</dbReference>
<dbReference type="RefSeq" id="WP_011322208.1">
    <property type="nucleotide sequence ID" value="NC_007426.1"/>
</dbReference>
<keyword evidence="4 6" id="KW-1133">Transmembrane helix</keyword>
<evidence type="ECO:0000256" key="3">
    <source>
        <dbReference type="ARBA" id="ARBA00022692"/>
    </source>
</evidence>
<feature type="transmembrane region" description="Helical" evidence="6">
    <location>
        <begin position="128"/>
        <end position="154"/>
    </location>
</feature>
<dbReference type="HOGENOM" id="CLU_052137_0_0_2"/>
<dbReference type="EMBL" id="CR936257">
    <property type="protein sequence ID" value="CAI48572.1"/>
    <property type="molecule type" value="Genomic_DNA"/>
</dbReference>
<dbReference type="Proteomes" id="UP000002698">
    <property type="component" value="Chromosome"/>
</dbReference>
<dbReference type="OrthoDB" id="137390at2157"/>
<dbReference type="PANTHER" id="PTHR21716:SF4">
    <property type="entry name" value="TRANSMEMBRANE PROTEIN 245"/>
    <property type="match status" value="1"/>
</dbReference>
<evidence type="ECO:0000313" key="8">
    <source>
        <dbReference type="Proteomes" id="UP000002698"/>
    </source>
</evidence>
<dbReference type="AlphaFoldDB" id="A0A1U7EUD8"/>
<proteinExistence type="inferred from homology"/>
<comment type="subcellular location">
    <subcellularLocation>
        <location evidence="1">Membrane</location>
        <topology evidence="1">Multi-pass membrane protein</topology>
    </subcellularLocation>
</comment>
<comment type="similarity">
    <text evidence="2">Belongs to the autoinducer-2 exporter (AI-2E) (TC 2.A.86) family.</text>
</comment>
<dbReference type="GeneID" id="3701012"/>
<gene>
    <name evidence="7" type="ordered locus">NP_0962A</name>
</gene>
<evidence type="ECO:0000256" key="2">
    <source>
        <dbReference type="ARBA" id="ARBA00009773"/>
    </source>
</evidence>